<dbReference type="Gene3D" id="1.10.10.10">
    <property type="entry name" value="Winged helix-like DNA-binding domain superfamily/Winged helix DNA-binding domain"/>
    <property type="match status" value="1"/>
</dbReference>
<feature type="domain" description="HTH marR-type" evidence="1">
    <location>
        <begin position="21"/>
        <end position="151"/>
    </location>
</feature>
<dbReference type="InterPro" id="IPR000835">
    <property type="entry name" value="HTH_MarR-typ"/>
</dbReference>
<sequence>MTPTPPTSPDGPPADEVGVLEGRLTDLWQRSRSSARERARAVHPRLDATAFPLLVVLGRHGPARPSDLGARLYLDRSTVTRQVDALERLGLVVRRPDPTDARARLVELTDQARTSLARSQEERAARWRRSLGEWDPADLARLSELLRRLAEAEIW</sequence>
<evidence type="ECO:0000313" key="3">
    <source>
        <dbReference type="Proteomes" id="UP001595685"/>
    </source>
</evidence>
<dbReference type="RefSeq" id="WP_340292832.1">
    <property type="nucleotide sequence ID" value="NZ_JBBEOI010000084.1"/>
</dbReference>
<dbReference type="EMBL" id="JBHRWW010000015">
    <property type="protein sequence ID" value="MFC3690040.1"/>
    <property type="molecule type" value="Genomic_DNA"/>
</dbReference>
<gene>
    <name evidence="2" type="ORF">ACFOLH_16965</name>
</gene>
<comment type="caution">
    <text evidence="2">The sequence shown here is derived from an EMBL/GenBank/DDBJ whole genome shotgun (WGS) entry which is preliminary data.</text>
</comment>
<name>A0ABV7WKK8_9MICO</name>
<dbReference type="SUPFAM" id="SSF46785">
    <property type="entry name" value="Winged helix' DNA-binding domain"/>
    <property type="match status" value="1"/>
</dbReference>
<dbReference type="PANTHER" id="PTHR33164:SF57">
    <property type="entry name" value="MARR-FAMILY TRANSCRIPTIONAL REGULATOR"/>
    <property type="match status" value="1"/>
</dbReference>
<dbReference type="InterPro" id="IPR039422">
    <property type="entry name" value="MarR/SlyA-like"/>
</dbReference>
<dbReference type="InterPro" id="IPR036390">
    <property type="entry name" value="WH_DNA-bd_sf"/>
</dbReference>
<keyword evidence="3" id="KW-1185">Reference proteome</keyword>
<accession>A0ABV7WKK8</accession>
<protein>
    <submittedName>
        <fullName evidence="2">MarR family winged helix-turn-helix transcriptional regulator</fullName>
    </submittedName>
</protein>
<reference evidence="3" key="1">
    <citation type="journal article" date="2019" name="Int. J. Syst. Evol. Microbiol.">
        <title>The Global Catalogue of Microorganisms (GCM) 10K type strain sequencing project: providing services to taxonomists for standard genome sequencing and annotation.</title>
        <authorList>
            <consortium name="The Broad Institute Genomics Platform"/>
            <consortium name="The Broad Institute Genome Sequencing Center for Infectious Disease"/>
            <person name="Wu L."/>
            <person name="Ma J."/>
        </authorList>
    </citation>
    <scope>NUCLEOTIDE SEQUENCE [LARGE SCALE GENOMIC DNA]</scope>
    <source>
        <strain evidence="3">NCAIM B.02333</strain>
    </source>
</reference>
<dbReference type="Proteomes" id="UP001595685">
    <property type="component" value="Unassembled WGS sequence"/>
</dbReference>
<dbReference type="InterPro" id="IPR036388">
    <property type="entry name" value="WH-like_DNA-bd_sf"/>
</dbReference>
<dbReference type="Pfam" id="PF12802">
    <property type="entry name" value="MarR_2"/>
    <property type="match status" value="1"/>
</dbReference>
<dbReference type="PROSITE" id="PS50995">
    <property type="entry name" value="HTH_MARR_2"/>
    <property type="match status" value="1"/>
</dbReference>
<dbReference type="PANTHER" id="PTHR33164">
    <property type="entry name" value="TRANSCRIPTIONAL REGULATOR, MARR FAMILY"/>
    <property type="match status" value="1"/>
</dbReference>
<evidence type="ECO:0000313" key="2">
    <source>
        <dbReference type="EMBL" id="MFC3690040.1"/>
    </source>
</evidence>
<organism evidence="2 3">
    <name type="scientific">Aquipuribacter hungaricus</name>
    <dbReference type="NCBI Taxonomy" id="545624"/>
    <lineage>
        <taxon>Bacteria</taxon>
        <taxon>Bacillati</taxon>
        <taxon>Actinomycetota</taxon>
        <taxon>Actinomycetes</taxon>
        <taxon>Micrococcales</taxon>
        <taxon>Intrasporangiaceae</taxon>
        <taxon>Aquipuribacter</taxon>
    </lineage>
</organism>
<evidence type="ECO:0000259" key="1">
    <source>
        <dbReference type="PROSITE" id="PS50995"/>
    </source>
</evidence>
<proteinExistence type="predicted"/>
<dbReference type="PRINTS" id="PR00598">
    <property type="entry name" value="HTHMARR"/>
</dbReference>
<dbReference type="SMART" id="SM00347">
    <property type="entry name" value="HTH_MARR"/>
    <property type="match status" value="1"/>
</dbReference>